<feature type="compositionally biased region" description="Basic and acidic residues" evidence="1">
    <location>
        <begin position="28"/>
        <end position="45"/>
    </location>
</feature>
<evidence type="ECO:0000313" key="3">
    <source>
        <dbReference type="EMBL" id="BBM40555.1"/>
    </source>
</evidence>
<dbReference type="Proteomes" id="UP000322617">
    <property type="component" value="Chromosome"/>
</dbReference>
<proteinExistence type="predicted"/>
<feature type="chain" id="PRO_5021740737" description="Lipoprotein" evidence="2">
    <location>
        <begin position="23"/>
        <end position="124"/>
    </location>
</feature>
<evidence type="ECO:0000256" key="1">
    <source>
        <dbReference type="SAM" id="MobiDB-lite"/>
    </source>
</evidence>
<name>A0A510JQB2_9FUSO</name>
<dbReference type="RefSeq" id="WP_018450254.1">
    <property type="nucleotide sequence ID" value="NZ_AP019827.1"/>
</dbReference>
<feature type="compositionally biased region" description="Basic and acidic residues" evidence="1">
    <location>
        <begin position="81"/>
        <end position="102"/>
    </location>
</feature>
<dbReference type="KEGG" id="lsz:JCM16776_0775"/>
<sequence length="124" mass="14281">MKKSLLLLLTLGILGVCQLGYSDINTEIEKNQTEDTKQIQEKVNPDETENEGLESKQTSETEETTQTTEQVQKKASKTKKLTPEQERRLEAKARKNKEKNMTLDEKLDLQILKMERMLKSLEGK</sequence>
<feature type="signal peptide" evidence="2">
    <location>
        <begin position="1"/>
        <end position="22"/>
    </location>
</feature>
<gene>
    <name evidence="3" type="ORF">JCM16776_0775</name>
</gene>
<accession>A0A510JQB2</accession>
<keyword evidence="2" id="KW-0732">Signal</keyword>
<dbReference type="OrthoDB" id="82427at2"/>
<dbReference type="EMBL" id="AP019827">
    <property type="protein sequence ID" value="BBM40555.1"/>
    <property type="molecule type" value="Genomic_DNA"/>
</dbReference>
<evidence type="ECO:0000313" key="4">
    <source>
        <dbReference type="Proteomes" id="UP000322617"/>
    </source>
</evidence>
<reference evidence="3 4" key="1">
    <citation type="submission" date="2019-07" db="EMBL/GenBank/DDBJ databases">
        <title>Complete Genome Sequence of Leptotrichia shahii Strain JCM 16776.</title>
        <authorList>
            <person name="Watanabe S."/>
            <person name="Cui L."/>
        </authorList>
    </citation>
    <scope>NUCLEOTIDE SEQUENCE [LARGE SCALE GENOMIC DNA]</scope>
    <source>
        <strain evidence="3 4">JCM16776</strain>
    </source>
</reference>
<organism evidence="3 4">
    <name type="scientific">Leptotrichia shahii</name>
    <dbReference type="NCBI Taxonomy" id="157691"/>
    <lineage>
        <taxon>Bacteria</taxon>
        <taxon>Fusobacteriati</taxon>
        <taxon>Fusobacteriota</taxon>
        <taxon>Fusobacteriia</taxon>
        <taxon>Fusobacteriales</taxon>
        <taxon>Leptotrichiaceae</taxon>
        <taxon>Leptotrichia</taxon>
    </lineage>
</organism>
<feature type="region of interest" description="Disordered" evidence="1">
    <location>
        <begin position="28"/>
        <end position="102"/>
    </location>
</feature>
<evidence type="ECO:0000256" key="2">
    <source>
        <dbReference type="SAM" id="SignalP"/>
    </source>
</evidence>
<keyword evidence="4" id="KW-1185">Reference proteome</keyword>
<evidence type="ECO:0008006" key="5">
    <source>
        <dbReference type="Google" id="ProtNLM"/>
    </source>
</evidence>
<protein>
    <recommendedName>
        <fullName evidence="5">Lipoprotein</fullName>
    </recommendedName>
</protein>
<dbReference type="AlphaFoldDB" id="A0A510JQB2"/>